<dbReference type="RefSeq" id="WP_009644494.1">
    <property type="nucleotide sequence ID" value="NZ_JABXYR010000001.1"/>
</dbReference>
<organism evidence="1 2">
    <name type="scientific">Mogibacterium timidum</name>
    <dbReference type="NCBI Taxonomy" id="35519"/>
    <lineage>
        <taxon>Bacteria</taxon>
        <taxon>Bacillati</taxon>
        <taxon>Bacillota</taxon>
        <taxon>Clostridia</taxon>
        <taxon>Peptostreptococcales</taxon>
        <taxon>Anaerovoracaceae</taxon>
        <taxon>Mogibacterium</taxon>
    </lineage>
</organism>
<sequence length="102" mass="11381">MTLERIKAVFAALPNCAAWSLQLLKINTSKQNRTSYTGREIALSPEGTLTTFVAEISDRYIDGSKGMLNSYRDITEYNGSTMDRVICRLNKTNELIATVVCL</sequence>
<keyword evidence="2" id="KW-1185">Reference proteome</keyword>
<gene>
    <name evidence="1" type="ORF">HW270_02495</name>
</gene>
<dbReference type="Proteomes" id="UP000526307">
    <property type="component" value="Unassembled WGS sequence"/>
</dbReference>
<dbReference type="EMBL" id="JABXYR010000001">
    <property type="protein sequence ID" value="NWO22950.1"/>
    <property type="molecule type" value="Genomic_DNA"/>
</dbReference>
<dbReference type="AlphaFoldDB" id="A0A7Y8VQU6"/>
<evidence type="ECO:0000313" key="1">
    <source>
        <dbReference type="EMBL" id="NWO22950.1"/>
    </source>
</evidence>
<protein>
    <submittedName>
        <fullName evidence="1">Uncharacterized protein</fullName>
    </submittedName>
</protein>
<reference evidence="1 2" key="1">
    <citation type="submission" date="2020-06" db="EMBL/GenBank/DDBJ databases">
        <title>Mogibacterium timidum strain W9173 genomic sequence.</title>
        <authorList>
            <person name="Wade W.G."/>
            <person name="Johnston C.D."/>
            <person name="Chen T."/>
            <person name="Dewhirst F.E."/>
        </authorList>
    </citation>
    <scope>NUCLEOTIDE SEQUENCE [LARGE SCALE GENOMIC DNA]</scope>
    <source>
        <strain evidence="1 2">W9173</strain>
    </source>
</reference>
<evidence type="ECO:0000313" key="2">
    <source>
        <dbReference type="Proteomes" id="UP000526307"/>
    </source>
</evidence>
<name>A0A7Y8VQU6_9FIRM</name>
<accession>A0A7Y8VQU6</accession>
<proteinExistence type="predicted"/>
<comment type="caution">
    <text evidence="1">The sequence shown here is derived from an EMBL/GenBank/DDBJ whole genome shotgun (WGS) entry which is preliminary data.</text>
</comment>